<organism evidence="1 2">
    <name type="scientific">Rhizobium laguerreae</name>
    <dbReference type="NCBI Taxonomy" id="1076926"/>
    <lineage>
        <taxon>Bacteria</taxon>
        <taxon>Pseudomonadati</taxon>
        <taxon>Pseudomonadota</taxon>
        <taxon>Alphaproteobacteria</taxon>
        <taxon>Hyphomicrobiales</taxon>
        <taxon>Rhizobiaceae</taxon>
        <taxon>Rhizobium/Agrobacterium group</taxon>
        <taxon>Rhizobium</taxon>
    </lineage>
</organism>
<comment type="caution">
    <text evidence="1">The sequence shown here is derived from an EMBL/GenBank/DDBJ whole genome shotgun (WGS) entry which is preliminary data.</text>
</comment>
<accession>A0ABR6GAR8</accession>
<keyword evidence="2" id="KW-1185">Reference proteome</keyword>
<protein>
    <submittedName>
        <fullName evidence="1">Uncharacterized protein</fullName>
    </submittedName>
</protein>
<evidence type="ECO:0000313" key="1">
    <source>
        <dbReference type="EMBL" id="MBB3163025.1"/>
    </source>
</evidence>
<reference evidence="1 2" key="1">
    <citation type="submission" date="2020-08" db="EMBL/GenBank/DDBJ databases">
        <title>Genomic Encyclopedia of Type Strains, Phase III (KMG-III): the genomes of soil and plant-associated and newly described type strains.</title>
        <authorList>
            <person name="Whitman W."/>
        </authorList>
    </citation>
    <scope>NUCLEOTIDE SEQUENCE [LARGE SCALE GENOMIC DNA]</scope>
    <source>
        <strain evidence="1 2">CECT 8280</strain>
    </source>
</reference>
<sequence>MANEGIVGSLRQRLERGKHIAQGLGSDELVEHGGDGSRDLLNLVYRPMVVHLLASPAALIECEIIDHPEGVADRATNVVGFDPIGFDDSILKYILGI</sequence>
<proteinExistence type="predicted"/>
<evidence type="ECO:0000313" key="2">
    <source>
        <dbReference type="Proteomes" id="UP000542811"/>
    </source>
</evidence>
<dbReference type="Proteomes" id="UP000542811">
    <property type="component" value="Unassembled WGS sequence"/>
</dbReference>
<dbReference type="EMBL" id="JACHXX010000004">
    <property type="protein sequence ID" value="MBB3163025.1"/>
    <property type="molecule type" value="Genomic_DNA"/>
</dbReference>
<gene>
    <name evidence="1" type="ORF">FHS25_003503</name>
</gene>
<name>A0ABR6GAR8_9HYPH</name>